<gene>
    <name evidence="1" type="ORF">CBOVIS_LOCUS9958</name>
</gene>
<comment type="caution">
    <text evidence="1">The sequence shown here is derived from an EMBL/GenBank/DDBJ whole genome shotgun (WGS) entry which is preliminary data.</text>
</comment>
<protein>
    <submittedName>
        <fullName evidence="1">Uncharacterized protein</fullName>
    </submittedName>
</protein>
<sequence>MCSYSTSPNALRFACASHRNSSDLLANKIREKKNEDRHEEGEGDMLRSGLEEAGELEFAQTINAGDNNEQKVSVCDHSTSELDLSQSYLKTQNFINSDDPFENGDHKDGHIRWSKWKKVMMEKNQEEVDSIQKLIIS</sequence>
<proteinExistence type="predicted"/>
<accession>A0A8S1F5H9</accession>
<evidence type="ECO:0000313" key="2">
    <source>
        <dbReference type="Proteomes" id="UP000494206"/>
    </source>
</evidence>
<dbReference type="EMBL" id="CADEPM010000006">
    <property type="protein sequence ID" value="CAB3408140.1"/>
    <property type="molecule type" value="Genomic_DNA"/>
</dbReference>
<keyword evidence="2" id="KW-1185">Reference proteome</keyword>
<organism evidence="1 2">
    <name type="scientific">Caenorhabditis bovis</name>
    <dbReference type="NCBI Taxonomy" id="2654633"/>
    <lineage>
        <taxon>Eukaryota</taxon>
        <taxon>Metazoa</taxon>
        <taxon>Ecdysozoa</taxon>
        <taxon>Nematoda</taxon>
        <taxon>Chromadorea</taxon>
        <taxon>Rhabditida</taxon>
        <taxon>Rhabditina</taxon>
        <taxon>Rhabditomorpha</taxon>
        <taxon>Rhabditoidea</taxon>
        <taxon>Rhabditidae</taxon>
        <taxon>Peloderinae</taxon>
        <taxon>Caenorhabditis</taxon>
    </lineage>
</organism>
<reference evidence="1 2" key="1">
    <citation type="submission" date="2020-04" db="EMBL/GenBank/DDBJ databases">
        <authorList>
            <person name="Laetsch R D."/>
            <person name="Stevens L."/>
            <person name="Kumar S."/>
            <person name="Blaxter L. M."/>
        </authorList>
    </citation>
    <scope>NUCLEOTIDE SEQUENCE [LARGE SCALE GENOMIC DNA]</scope>
</reference>
<evidence type="ECO:0000313" key="1">
    <source>
        <dbReference type="EMBL" id="CAB3408140.1"/>
    </source>
</evidence>
<dbReference type="AlphaFoldDB" id="A0A8S1F5H9"/>
<name>A0A8S1F5H9_9PELO</name>
<dbReference type="Proteomes" id="UP000494206">
    <property type="component" value="Unassembled WGS sequence"/>
</dbReference>